<dbReference type="PROSITE" id="PS51160">
    <property type="entry name" value="ACYLPHOSPHATASE_3"/>
    <property type="match status" value="1"/>
</dbReference>
<comment type="caution">
    <text evidence="7">The sequence shown here is derived from an EMBL/GenBank/DDBJ whole genome shotgun (WGS) entry which is preliminary data.</text>
</comment>
<dbReference type="SUPFAM" id="SSF54975">
    <property type="entry name" value="Acylphosphatase/BLUF domain-like"/>
    <property type="match status" value="1"/>
</dbReference>
<dbReference type="PANTHER" id="PTHR47268:SF4">
    <property type="entry name" value="ACYLPHOSPHATASE"/>
    <property type="match status" value="1"/>
</dbReference>
<evidence type="ECO:0000256" key="1">
    <source>
        <dbReference type="ARBA" id="ARBA00005614"/>
    </source>
</evidence>
<accession>A0A4R3VVT9</accession>
<dbReference type="Gene3D" id="3.30.70.100">
    <property type="match status" value="1"/>
</dbReference>
<dbReference type="EMBL" id="SMBZ01000043">
    <property type="protein sequence ID" value="TCV09382.1"/>
    <property type="molecule type" value="Genomic_DNA"/>
</dbReference>
<sequence length="93" mass="10419">MKHINIKVTGKVQGVYFRATTKAVADQLGIKGFVLNQKDGAVYIEAEGDKFALDSLLEFCNEGPDRAEVKQVEVEESPNMKGFKNFEVLKRLK</sequence>
<dbReference type="Proteomes" id="UP000295197">
    <property type="component" value="Unassembled WGS sequence"/>
</dbReference>
<gene>
    <name evidence="7" type="ORF">EDC17_104318</name>
</gene>
<dbReference type="PANTHER" id="PTHR47268">
    <property type="entry name" value="ACYLPHOSPHATASE"/>
    <property type="match status" value="1"/>
</dbReference>
<dbReference type="PROSITE" id="PS00150">
    <property type="entry name" value="ACYLPHOSPHATASE_1"/>
    <property type="match status" value="1"/>
</dbReference>
<evidence type="ECO:0000256" key="3">
    <source>
        <dbReference type="ARBA" id="ARBA00047645"/>
    </source>
</evidence>
<evidence type="ECO:0000256" key="2">
    <source>
        <dbReference type="ARBA" id="ARBA00012150"/>
    </source>
</evidence>
<dbReference type="InterPro" id="IPR017968">
    <property type="entry name" value="Acylphosphatase_CS"/>
</dbReference>
<dbReference type="InterPro" id="IPR020456">
    <property type="entry name" value="Acylphosphatase"/>
</dbReference>
<feature type="domain" description="Acylphosphatase-like" evidence="6">
    <location>
        <begin position="3"/>
        <end position="90"/>
    </location>
</feature>
<dbReference type="GO" id="GO:0003998">
    <property type="term" value="F:acylphosphatase activity"/>
    <property type="evidence" value="ECO:0007669"/>
    <property type="project" value="UniProtKB-EC"/>
</dbReference>
<dbReference type="EC" id="3.6.1.7" evidence="2 4"/>
<keyword evidence="4" id="KW-0378">Hydrolase</keyword>
<proteinExistence type="inferred from homology"/>
<feature type="active site" evidence="4">
    <location>
        <position position="18"/>
    </location>
</feature>
<dbReference type="InterPro" id="IPR036046">
    <property type="entry name" value="Acylphosphatase-like_dom_sf"/>
</dbReference>
<comment type="similarity">
    <text evidence="1 5">Belongs to the acylphosphatase family.</text>
</comment>
<feature type="active site" evidence="4">
    <location>
        <position position="36"/>
    </location>
</feature>
<dbReference type="InterPro" id="IPR001792">
    <property type="entry name" value="Acylphosphatase-like_dom"/>
</dbReference>
<dbReference type="RefSeq" id="WP_132778574.1">
    <property type="nucleotide sequence ID" value="NZ_SMBZ01000043.1"/>
</dbReference>
<name>A0A4R3VVT9_9SPHI</name>
<keyword evidence="8" id="KW-1185">Reference proteome</keyword>
<evidence type="ECO:0000259" key="6">
    <source>
        <dbReference type="PROSITE" id="PS51160"/>
    </source>
</evidence>
<reference evidence="7 8" key="1">
    <citation type="submission" date="2019-03" db="EMBL/GenBank/DDBJ databases">
        <title>Genomic Encyclopedia of Type Strains, Phase IV (KMG-IV): sequencing the most valuable type-strain genomes for metagenomic binning, comparative biology and taxonomic classification.</title>
        <authorList>
            <person name="Goeker M."/>
        </authorList>
    </citation>
    <scope>NUCLEOTIDE SEQUENCE [LARGE SCALE GENOMIC DNA]</scope>
    <source>
        <strain evidence="7 8">DSM 22362</strain>
    </source>
</reference>
<dbReference type="AlphaFoldDB" id="A0A4R3VVT9"/>
<dbReference type="Pfam" id="PF00708">
    <property type="entry name" value="Acylphosphatase"/>
    <property type="match status" value="1"/>
</dbReference>
<organism evidence="7 8">
    <name type="scientific">Sphingobacterium alimentarium</name>
    <dbReference type="NCBI Taxonomy" id="797292"/>
    <lineage>
        <taxon>Bacteria</taxon>
        <taxon>Pseudomonadati</taxon>
        <taxon>Bacteroidota</taxon>
        <taxon>Sphingobacteriia</taxon>
        <taxon>Sphingobacteriales</taxon>
        <taxon>Sphingobacteriaceae</taxon>
        <taxon>Sphingobacterium</taxon>
    </lineage>
</organism>
<evidence type="ECO:0000313" key="8">
    <source>
        <dbReference type="Proteomes" id="UP000295197"/>
    </source>
</evidence>
<evidence type="ECO:0000256" key="4">
    <source>
        <dbReference type="PROSITE-ProRule" id="PRU00520"/>
    </source>
</evidence>
<protein>
    <recommendedName>
        <fullName evidence="2 4">acylphosphatase</fullName>
        <ecNumber evidence="2 4">3.6.1.7</ecNumber>
    </recommendedName>
</protein>
<evidence type="ECO:0000313" key="7">
    <source>
        <dbReference type="EMBL" id="TCV09382.1"/>
    </source>
</evidence>
<evidence type="ECO:0000256" key="5">
    <source>
        <dbReference type="RuleBase" id="RU004168"/>
    </source>
</evidence>
<dbReference type="OrthoDB" id="9808093at2"/>
<comment type="catalytic activity">
    <reaction evidence="3 4">
        <text>an acyl phosphate + H2O = a carboxylate + phosphate + H(+)</text>
        <dbReference type="Rhea" id="RHEA:14965"/>
        <dbReference type="ChEBI" id="CHEBI:15377"/>
        <dbReference type="ChEBI" id="CHEBI:15378"/>
        <dbReference type="ChEBI" id="CHEBI:29067"/>
        <dbReference type="ChEBI" id="CHEBI:43474"/>
        <dbReference type="ChEBI" id="CHEBI:59918"/>
        <dbReference type="EC" id="3.6.1.7"/>
    </reaction>
</comment>